<dbReference type="PANTHER" id="PTHR43343">
    <property type="entry name" value="PEPTIDASE S12"/>
    <property type="match status" value="1"/>
</dbReference>
<protein>
    <submittedName>
        <fullName evidence="6">Peptidase S1</fullName>
    </submittedName>
    <submittedName>
        <fullName evidence="7">Serine protease</fullName>
    </submittedName>
</protein>
<evidence type="ECO:0000256" key="4">
    <source>
        <dbReference type="SAM" id="Phobius"/>
    </source>
</evidence>
<dbReference type="Gene3D" id="2.40.10.120">
    <property type="match status" value="1"/>
</dbReference>
<feature type="region of interest" description="Disordered" evidence="3">
    <location>
        <begin position="1"/>
        <end position="21"/>
    </location>
</feature>
<sequence>MTQLPAAQQLSSAAATAGTGNAQRIMKADHREAPNARHQSLSRDIKLFAGAMAVAVISGIIGATAVLAVDPFGDQHAHGSASALWPTLESPDYSLERAVAKAVPSVVKLETDTDQLFQGASGVVWAADGLILTNSSEIVPSGGKTGGDGSMKTVATFADGRTAPFSVVGLDLASDLAVVRAQGVSGLTPITVGSSANLHVGQKVAAVGSPLGLQSTVTTGVISALHRPVPTIVDSSGRETVLDAIQTDASLNPGSLGGALIDNNGELIGVTAVIAATGANLLFGPSGSNGLGFAVPVDQAKRIARELITTGKASHAYLGVRMIADDTHGAKVTETQPGSPAAAAGLVPGTVITMVDNRVIATSAAAVAAILSKAPGDTVTLTYTDTARNPRTTRVVLASDREWPADHEIIVTGSSRFPSA</sequence>
<keyword evidence="4" id="KW-0812">Transmembrane</keyword>
<dbReference type="Pfam" id="PF13365">
    <property type="entry name" value="Trypsin_2"/>
    <property type="match status" value="1"/>
</dbReference>
<evidence type="ECO:0000313" key="6">
    <source>
        <dbReference type="EMBL" id="BBY08234.1"/>
    </source>
</evidence>
<evidence type="ECO:0000256" key="3">
    <source>
        <dbReference type="SAM" id="MobiDB-lite"/>
    </source>
</evidence>
<evidence type="ECO:0000313" key="8">
    <source>
        <dbReference type="Proteomes" id="UP000192374"/>
    </source>
</evidence>
<keyword evidence="4" id="KW-0472">Membrane</keyword>
<dbReference type="PRINTS" id="PR00834">
    <property type="entry name" value="PROTEASES2C"/>
</dbReference>
<dbReference type="Pfam" id="PF13180">
    <property type="entry name" value="PDZ_2"/>
    <property type="match status" value="1"/>
</dbReference>
<accession>A0A7I7PI04</accession>
<dbReference type="Proteomes" id="UP000192374">
    <property type="component" value="Unassembled WGS sequence"/>
</dbReference>
<keyword evidence="2" id="KW-0378">Hydrolase</keyword>
<evidence type="ECO:0000313" key="7">
    <source>
        <dbReference type="EMBL" id="ORB11207.1"/>
    </source>
</evidence>
<proteinExistence type="predicted"/>
<keyword evidence="1 7" id="KW-0645">Protease</keyword>
<dbReference type="KEGG" id="mnv:MNVI_35520"/>
<dbReference type="InterPro" id="IPR009003">
    <property type="entry name" value="Peptidase_S1_PA"/>
</dbReference>
<dbReference type="SUPFAM" id="SSF50494">
    <property type="entry name" value="Trypsin-like serine proteases"/>
    <property type="match status" value="1"/>
</dbReference>
<dbReference type="PROSITE" id="PS50106">
    <property type="entry name" value="PDZ"/>
    <property type="match status" value="1"/>
</dbReference>
<evidence type="ECO:0000256" key="2">
    <source>
        <dbReference type="ARBA" id="ARBA00022801"/>
    </source>
</evidence>
<dbReference type="InterPro" id="IPR001940">
    <property type="entry name" value="Peptidase_S1C"/>
</dbReference>
<organism evidence="6 9">
    <name type="scientific">Mycobacterium noviomagense</name>
    <dbReference type="NCBI Taxonomy" id="459858"/>
    <lineage>
        <taxon>Bacteria</taxon>
        <taxon>Bacillati</taxon>
        <taxon>Actinomycetota</taxon>
        <taxon>Actinomycetes</taxon>
        <taxon>Mycobacteriales</taxon>
        <taxon>Mycobacteriaceae</taxon>
        <taxon>Mycobacterium</taxon>
    </lineage>
</organism>
<evidence type="ECO:0000313" key="9">
    <source>
        <dbReference type="Proteomes" id="UP000466894"/>
    </source>
</evidence>
<dbReference type="InterPro" id="IPR036034">
    <property type="entry name" value="PDZ_sf"/>
</dbReference>
<evidence type="ECO:0000256" key="1">
    <source>
        <dbReference type="ARBA" id="ARBA00022670"/>
    </source>
</evidence>
<feature type="domain" description="PDZ" evidence="5">
    <location>
        <begin position="307"/>
        <end position="387"/>
    </location>
</feature>
<feature type="transmembrane region" description="Helical" evidence="4">
    <location>
        <begin position="47"/>
        <end position="69"/>
    </location>
</feature>
<reference evidence="6 9" key="2">
    <citation type="journal article" date="2019" name="Emerg. Microbes Infect.">
        <title>Comprehensive subspecies identification of 175 nontuberculous mycobacteria species based on 7547 genomic profiles.</title>
        <authorList>
            <person name="Matsumoto Y."/>
            <person name="Kinjo T."/>
            <person name="Motooka D."/>
            <person name="Nabeya D."/>
            <person name="Jung N."/>
            <person name="Uechi K."/>
            <person name="Horii T."/>
            <person name="Iida T."/>
            <person name="Fujita J."/>
            <person name="Nakamura S."/>
        </authorList>
    </citation>
    <scope>NUCLEOTIDE SEQUENCE [LARGE SCALE GENOMIC DNA]</scope>
    <source>
        <strain evidence="6 9">JCM 16367</strain>
    </source>
</reference>
<dbReference type="Proteomes" id="UP000466894">
    <property type="component" value="Chromosome"/>
</dbReference>
<dbReference type="PANTHER" id="PTHR43343:SF3">
    <property type="entry name" value="PROTEASE DO-LIKE 8, CHLOROPLASTIC"/>
    <property type="match status" value="1"/>
</dbReference>
<dbReference type="SUPFAM" id="SSF50156">
    <property type="entry name" value="PDZ domain-like"/>
    <property type="match status" value="1"/>
</dbReference>
<dbReference type="InterPro" id="IPR001478">
    <property type="entry name" value="PDZ"/>
</dbReference>
<dbReference type="RefSeq" id="WP_232070270.1">
    <property type="nucleotide sequence ID" value="NZ_AP022583.1"/>
</dbReference>
<keyword evidence="4" id="KW-1133">Transmembrane helix</keyword>
<dbReference type="EMBL" id="AP022583">
    <property type="protein sequence ID" value="BBY08234.1"/>
    <property type="molecule type" value="Genomic_DNA"/>
</dbReference>
<keyword evidence="8" id="KW-1185">Reference proteome</keyword>
<gene>
    <name evidence="7" type="ORF">BST37_20420</name>
    <name evidence="6" type="ORF">MNVI_35520</name>
</gene>
<dbReference type="GO" id="GO:0004252">
    <property type="term" value="F:serine-type endopeptidase activity"/>
    <property type="evidence" value="ECO:0007669"/>
    <property type="project" value="InterPro"/>
</dbReference>
<reference evidence="7 8" key="1">
    <citation type="submission" date="2017-02" db="EMBL/GenBank/DDBJ databases">
        <title>The new phylogeny of genus Mycobacterium.</title>
        <authorList>
            <person name="Tortoli E."/>
            <person name="Trovato A."/>
            <person name="Cirillo D.M."/>
        </authorList>
    </citation>
    <scope>NUCLEOTIDE SEQUENCE [LARGE SCALE GENOMIC DNA]</scope>
    <source>
        <strain evidence="7 8">DSM 45145</strain>
    </source>
</reference>
<reference evidence="6" key="3">
    <citation type="submission" date="2020-02" db="EMBL/GenBank/DDBJ databases">
        <authorList>
            <person name="Matsumoto Y."/>
            <person name="Motooka D."/>
            <person name="Nakamura S."/>
        </authorList>
    </citation>
    <scope>NUCLEOTIDE SEQUENCE</scope>
    <source>
        <strain evidence="6">JCM 16367</strain>
    </source>
</reference>
<dbReference type="EMBL" id="MVIC01000058">
    <property type="protein sequence ID" value="ORB11207.1"/>
    <property type="molecule type" value="Genomic_DNA"/>
</dbReference>
<dbReference type="InterPro" id="IPR051201">
    <property type="entry name" value="Chloro_Bact_Ser_Proteases"/>
</dbReference>
<dbReference type="GO" id="GO:0006508">
    <property type="term" value="P:proteolysis"/>
    <property type="evidence" value="ECO:0007669"/>
    <property type="project" value="UniProtKB-KW"/>
</dbReference>
<evidence type="ECO:0000259" key="5">
    <source>
        <dbReference type="PROSITE" id="PS50106"/>
    </source>
</evidence>
<dbReference type="SMART" id="SM00228">
    <property type="entry name" value="PDZ"/>
    <property type="match status" value="1"/>
</dbReference>
<name>A0A7I7PI04_9MYCO</name>
<dbReference type="AlphaFoldDB" id="A0A7I7PI04"/>
<dbReference type="Gene3D" id="2.30.42.10">
    <property type="match status" value="1"/>
</dbReference>